<dbReference type="OrthoDB" id="8913110at2759"/>
<protein>
    <submittedName>
        <fullName evidence="3">(spotted green pufferfish) hypothetical protein</fullName>
    </submittedName>
</protein>
<dbReference type="KEGG" id="tng:GSTEN00023693G001"/>
<evidence type="ECO:0000313" key="3">
    <source>
        <dbReference type="EMBL" id="CAG04077.1"/>
    </source>
</evidence>
<evidence type="ECO:0000256" key="2">
    <source>
        <dbReference type="SAM" id="SignalP"/>
    </source>
</evidence>
<comment type="caution">
    <text evidence="3">The sequence shown here is derived from an EMBL/GenBank/DDBJ whole genome shotgun (WGS) entry which is preliminary data.</text>
</comment>
<reference evidence="3" key="2">
    <citation type="submission" date="2004-02" db="EMBL/GenBank/DDBJ databases">
        <authorList>
            <consortium name="Genoscope"/>
            <consortium name="Whitehead Institute Centre for Genome Research"/>
        </authorList>
    </citation>
    <scope>NUCLEOTIDE SEQUENCE</scope>
</reference>
<dbReference type="AlphaFoldDB" id="Q4S5K5"/>
<reference evidence="3" key="1">
    <citation type="journal article" date="2004" name="Nature">
        <title>Genome duplication in the teleost fish Tetraodon nigroviridis reveals the early vertebrate proto-karyotype.</title>
        <authorList>
            <person name="Jaillon O."/>
            <person name="Aury J.-M."/>
            <person name="Brunet F."/>
            <person name="Petit J.-L."/>
            <person name="Stange-Thomann N."/>
            <person name="Mauceli E."/>
            <person name="Bouneau L."/>
            <person name="Fischer C."/>
            <person name="Ozouf-Costaz C."/>
            <person name="Bernot A."/>
            <person name="Nicaud S."/>
            <person name="Jaffe D."/>
            <person name="Fisher S."/>
            <person name="Lutfalla G."/>
            <person name="Dossat C."/>
            <person name="Segurens B."/>
            <person name="Dasilva C."/>
            <person name="Salanoubat M."/>
            <person name="Levy M."/>
            <person name="Boudet N."/>
            <person name="Castellano S."/>
            <person name="Anthouard V."/>
            <person name="Jubin C."/>
            <person name="Castelli V."/>
            <person name="Katinka M."/>
            <person name="Vacherie B."/>
            <person name="Biemont C."/>
            <person name="Skalli Z."/>
            <person name="Cattolico L."/>
            <person name="Poulain J."/>
            <person name="De Berardinis V."/>
            <person name="Cruaud C."/>
            <person name="Duprat S."/>
            <person name="Brottier P."/>
            <person name="Coutanceau J.-P."/>
            <person name="Gouzy J."/>
            <person name="Parra G."/>
            <person name="Lardier G."/>
            <person name="Chapple C."/>
            <person name="McKernan K.J."/>
            <person name="McEwan P."/>
            <person name="Bosak S."/>
            <person name="Kellis M."/>
            <person name="Volff J.-N."/>
            <person name="Guigo R."/>
            <person name="Zody M.C."/>
            <person name="Mesirov J."/>
            <person name="Lindblad-Toh K."/>
            <person name="Birren B."/>
            <person name="Nusbaum C."/>
            <person name="Kahn D."/>
            <person name="Robinson-Rechavi M."/>
            <person name="Laudet V."/>
            <person name="Schachter V."/>
            <person name="Quetier F."/>
            <person name="Saurin W."/>
            <person name="Scarpelli C."/>
            <person name="Wincker P."/>
            <person name="Lander E.S."/>
            <person name="Weissenbach J."/>
            <person name="Roest Crollius H."/>
        </authorList>
    </citation>
    <scope>NUCLEOTIDE SEQUENCE [LARGE SCALE GENOMIC DNA]</scope>
</reference>
<proteinExistence type="predicted"/>
<feature type="signal peptide" evidence="2">
    <location>
        <begin position="1"/>
        <end position="26"/>
    </location>
</feature>
<gene>
    <name evidence="3" type="ORF">GSTENG00023693001</name>
</gene>
<evidence type="ECO:0000256" key="1">
    <source>
        <dbReference type="SAM" id="MobiDB-lite"/>
    </source>
</evidence>
<organism evidence="3">
    <name type="scientific">Tetraodon nigroviridis</name>
    <name type="common">Spotted green pufferfish</name>
    <name type="synonym">Chelonodon nigroviridis</name>
    <dbReference type="NCBI Taxonomy" id="99883"/>
    <lineage>
        <taxon>Eukaryota</taxon>
        <taxon>Metazoa</taxon>
        <taxon>Chordata</taxon>
        <taxon>Craniata</taxon>
        <taxon>Vertebrata</taxon>
        <taxon>Euteleostomi</taxon>
        <taxon>Actinopterygii</taxon>
        <taxon>Neopterygii</taxon>
        <taxon>Teleostei</taxon>
        <taxon>Neoteleostei</taxon>
        <taxon>Acanthomorphata</taxon>
        <taxon>Eupercaria</taxon>
        <taxon>Tetraodontiformes</taxon>
        <taxon>Tetradontoidea</taxon>
        <taxon>Tetraodontidae</taxon>
        <taxon>Tetraodon</taxon>
    </lineage>
</organism>
<feature type="chain" id="PRO_5004243355" evidence="2">
    <location>
        <begin position="27"/>
        <end position="125"/>
    </location>
</feature>
<dbReference type="EMBL" id="CAAE01014729">
    <property type="protein sequence ID" value="CAG04077.1"/>
    <property type="molecule type" value="Genomic_DNA"/>
</dbReference>
<keyword evidence="2" id="KW-0732">Signal</keyword>
<sequence>MRSDFALVLTAALLLDAFWKNNGAHASEGPCQAGFSQSFYSLLVSKDVLKGGGVRKGEDETEAMEAPRRRGCLVIANCVLNFPLSSQVQHTGEPSSLKKEAMLKHRGRNKKREEEQGRQTDCSVN</sequence>
<accession>Q4S5K5</accession>
<feature type="region of interest" description="Disordered" evidence="1">
    <location>
        <begin position="88"/>
        <end position="125"/>
    </location>
</feature>
<name>Q4S5K5_TETNG</name>